<reference evidence="12" key="2">
    <citation type="journal article" date="2018" name="Environ. Sci. Technol.">
        <title>The Toxicogenome of Hyalella azteca: A Model for Sediment Ecotoxicology and Evolutionary Toxicology.</title>
        <authorList>
            <person name="Poynton H.C."/>
            <person name="Hasenbein S."/>
            <person name="Benoit J.B."/>
            <person name="Sepulveda M.S."/>
            <person name="Poelchau M.F."/>
            <person name="Hughes D.S.T."/>
            <person name="Murali S.C."/>
            <person name="Chen S."/>
            <person name="Glastad K.M."/>
            <person name="Goodisman M.A.D."/>
            <person name="Werren J.H."/>
            <person name="Vineis J.H."/>
            <person name="Bowen J.L."/>
            <person name="Friedrich M."/>
            <person name="Jones J."/>
            <person name="Robertson H.M."/>
            <person name="Feyereisen R."/>
            <person name="Mechler-Hickson A."/>
            <person name="Mathers N."/>
            <person name="Lee C.E."/>
            <person name="Colbourne J.K."/>
            <person name="Biales A."/>
            <person name="Johnston J.S."/>
            <person name="Wellborn G.A."/>
            <person name="Rosendale A.J."/>
            <person name="Cridge A.G."/>
            <person name="Munoz-Torres M.C."/>
            <person name="Bain P.A."/>
            <person name="Manny A.R."/>
            <person name="Major K.M."/>
            <person name="Lambert F.N."/>
            <person name="Vulpe C.D."/>
            <person name="Tuck P."/>
            <person name="Blalock B.J."/>
            <person name="Lin Y.Y."/>
            <person name="Smith M.E."/>
            <person name="Ochoa-Acuna H."/>
            <person name="Chen M.M."/>
            <person name="Childers C.P."/>
            <person name="Qu J."/>
            <person name="Dugan S."/>
            <person name="Lee S.L."/>
            <person name="Chao H."/>
            <person name="Dinh H."/>
            <person name="Han Y."/>
            <person name="Doddapaneni H."/>
            <person name="Worley K.C."/>
            <person name="Muzny D.M."/>
            <person name="Gibbs R.A."/>
            <person name="Richards S."/>
        </authorList>
    </citation>
    <scope>NUCLEOTIDE SEQUENCE</scope>
    <source>
        <strain evidence="12">HAZT.00-mixed</strain>
        <tissue evidence="12">Whole organism</tissue>
    </source>
</reference>
<reference evidence="12" key="3">
    <citation type="submission" date="2019-06" db="EMBL/GenBank/DDBJ databases">
        <authorList>
            <person name="Poynton C."/>
            <person name="Hasenbein S."/>
            <person name="Benoit J.B."/>
            <person name="Sepulveda M.S."/>
            <person name="Poelchau M.F."/>
            <person name="Murali S.C."/>
            <person name="Chen S."/>
            <person name="Glastad K.M."/>
            <person name="Werren J.H."/>
            <person name="Vineis J.H."/>
            <person name="Bowen J.L."/>
            <person name="Friedrich M."/>
            <person name="Jones J."/>
            <person name="Robertson H.M."/>
            <person name="Feyereisen R."/>
            <person name="Mechler-Hickson A."/>
            <person name="Mathers N."/>
            <person name="Lee C.E."/>
            <person name="Colbourne J.K."/>
            <person name="Biales A."/>
            <person name="Johnston J.S."/>
            <person name="Wellborn G.A."/>
            <person name="Rosendale A.J."/>
            <person name="Cridge A.G."/>
            <person name="Munoz-Torres M.C."/>
            <person name="Bain P.A."/>
            <person name="Manny A.R."/>
            <person name="Major K.M."/>
            <person name="Lambert F.N."/>
            <person name="Vulpe C.D."/>
            <person name="Tuck P."/>
            <person name="Blalock B.J."/>
            <person name="Lin Y.-Y."/>
            <person name="Smith M.E."/>
            <person name="Ochoa-Acuna H."/>
            <person name="Chen M.-J.M."/>
            <person name="Childers C.P."/>
            <person name="Qu J."/>
            <person name="Dugan S."/>
            <person name="Lee S.L."/>
            <person name="Chao H."/>
            <person name="Dinh H."/>
            <person name="Han Y."/>
            <person name="Doddapaneni H."/>
            <person name="Worley K.C."/>
            <person name="Muzny D.M."/>
            <person name="Gibbs R.A."/>
            <person name="Richards S."/>
        </authorList>
    </citation>
    <scope>NUCLEOTIDE SEQUENCE</scope>
    <source>
        <strain evidence="12">HAZT.00-mixed</strain>
        <tissue evidence="12">Whole organism</tissue>
    </source>
</reference>
<feature type="domain" description="Helicase C-terminal" evidence="11">
    <location>
        <begin position="250"/>
        <end position="462"/>
    </location>
</feature>
<dbReference type="Proteomes" id="UP000711488">
    <property type="component" value="Unassembled WGS sequence"/>
</dbReference>
<evidence type="ECO:0000256" key="2">
    <source>
        <dbReference type="ARBA" id="ARBA00022741"/>
    </source>
</evidence>
<dbReference type="CDD" id="cd18795">
    <property type="entry name" value="SF2_C_Ski2"/>
    <property type="match status" value="1"/>
</dbReference>
<dbReference type="InterPro" id="IPR050474">
    <property type="entry name" value="Hel308_SKI2-like"/>
</dbReference>
<dbReference type="EMBL" id="JQDR03015178">
    <property type="protein sequence ID" value="KAA0187063.1"/>
    <property type="molecule type" value="Genomic_DNA"/>
</dbReference>
<dbReference type="GO" id="GO:0005634">
    <property type="term" value="C:nucleus"/>
    <property type="evidence" value="ECO:0007669"/>
    <property type="project" value="UniProtKB-SubCell"/>
</dbReference>
<evidence type="ECO:0000256" key="6">
    <source>
        <dbReference type="ARBA" id="ARBA00022840"/>
    </source>
</evidence>
<comment type="caution">
    <text evidence="12">The sequence shown here is derived from an EMBL/GenBank/DDBJ whole genome shotgun (WGS) entry which is preliminary data.</text>
</comment>
<evidence type="ECO:0000256" key="5">
    <source>
        <dbReference type="ARBA" id="ARBA00022806"/>
    </source>
</evidence>
<dbReference type="GO" id="GO:0016787">
    <property type="term" value="F:hydrolase activity"/>
    <property type="evidence" value="ECO:0007669"/>
    <property type="project" value="UniProtKB-KW"/>
</dbReference>
<dbReference type="GO" id="GO:0003676">
    <property type="term" value="F:nucleic acid binding"/>
    <property type="evidence" value="ECO:0007669"/>
    <property type="project" value="InterPro"/>
</dbReference>
<dbReference type="AlphaFoldDB" id="A0A6A0GU25"/>
<comment type="subcellular location">
    <subcellularLocation>
        <location evidence="1">Nucleus</location>
    </subcellularLocation>
</comment>
<dbReference type="Gene3D" id="3.40.50.300">
    <property type="entry name" value="P-loop containing nucleotide triphosphate hydrolases"/>
    <property type="match status" value="2"/>
</dbReference>
<dbReference type="Pfam" id="PF00271">
    <property type="entry name" value="Helicase_C"/>
    <property type="match status" value="1"/>
</dbReference>
<evidence type="ECO:0000256" key="4">
    <source>
        <dbReference type="ARBA" id="ARBA00022801"/>
    </source>
</evidence>
<dbReference type="InterPro" id="IPR001650">
    <property type="entry name" value="Helicase_C-like"/>
</dbReference>
<evidence type="ECO:0008006" key="13">
    <source>
        <dbReference type="Google" id="ProtNLM"/>
    </source>
</evidence>
<evidence type="ECO:0000256" key="8">
    <source>
        <dbReference type="ARBA" id="ARBA00023242"/>
    </source>
</evidence>
<dbReference type="InterPro" id="IPR046931">
    <property type="entry name" value="HTH_61"/>
</dbReference>
<keyword evidence="4" id="KW-0378">Hydrolase</keyword>
<dbReference type="InterPro" id="IPR014001">
    <property type="entry name" value="Helicase_ATP-bd"/>
</dbReference>
<evidence type="ECO:0000256" key="1">
    <source>
        <dbReference type="ARBA" id="ARBA00004123"/>
    </source>
</evidence>
<evidence type="ECO:0000259" key="11">
    <source>
        <dbReference type="PROSITE" id="PS51194"/>
    </source>
</evidence>
<dbReference type="InterPro" id="IPR027417">
    <property type="entry name" value="P-loop_NTPase"/>
</dbReference>
<dbReference type="GO" id="GO:0043138">
    <property type="term" value="F:3'-5' DNA helicase activity"/>
    <property type="evidence" value="ECO:0007669"/>
    <property type="project" value="UniProtKB-EC"/>
</dbReference>
<feature type="domain" description="Helicase ATP-binding" evidence="10">
    <location>
        <begin position="3"/>
        <end position="192"/>
    </location>
</feature>
<sequence>MQLPDVLQGRNLVYSAPTSAGKTLVAELLLLKRVLETKKKAIFIVPFVSMAKEKTNYLQRVLSGGGVVVEGFMGGQVPAGGLTKVDVAVCTIEKANNLCNRMMQEGTLGDISVVVVDELHLVSDGQRGYLLELLLTKLRFSSLKVNSLDTASTNNHLLNSKFRRLQIIGMSATLPNVSLLAEWLDAALYVTDHRPVPLTHLLLNEGSLFTTDMKLIQKLPYEKSAKVTVIAHFFISFVIGQDPDGVLGLCVQTLLEGFSVLVFCASRARTESLAVAIARHVYTLGSSASVPSNFLGAAVAPCHEAIRKTLDAASLTRVLQVLHDSPAGLDKTLACSLQYGAAFHHAGLTTEERDIIEASFRAGIVRVLVATSTLSSGVNLPARRVIIRSPFSAAGRPLDPLAYHQMAGRAGRKGVDTQGECVLVCSGRQELTVGRELVTAPLPHVTSCLTAHSLTSALKRALLEVVVSGAATSLPDLLDYCSSPLGRAVLRSGLSPDEGLLVFAELHAARRCLVLDTDFHLVMLVSDAHFHLVMLVTPIYISCEPDWLALLGVWEALPAAIRRVASLLGVRESFISEQQATQLRLQKRFYTALALHDLLQEVPLPDVASKFNINKGLLQSLQQSAATFAGGFFSCILAKNIDHAVNN</sequence>
<evidence type="ECO:0000256" key="7">
    <source>
        <dbReference type="ARBA" id="ARBA00023204"/>
    </source>
</evidence>
<keyword evidence="5" id="KW-0347">Helicase</keyword>
<dbReference type="PROSITE" id="PS51192">
    <property type="entry name" value="HELICASE_ATP_BIND_1"/>
    <property type="match status" value="1"/>
</dbReference>
<organism evidence="12">
    <name type="scientific">Hyalella azteca</name>
    <name type="common">Amphipod</name>
    <dbReference type="NCBI Taxonomy" id="294128"/>
    <lineage>
        <taxon>Eukaryota</taxon>
        <taxon>Metazoa</taxon>
        <taxon>Ecdysozoa</taxon>
        <taxon>Arthropoda</taxon>
        <taxon>Crustacea</taxon>
        <taxon>Multicrustacea</taxon>
        <taxon>Malacostraca</taxon>
        <taxon>Eumalacostraca</taxon>
        <taxon>Peracarida</taxon>
        <taxon>Amphipoda</taxon>
        <taxon>Senticaudata</taxon>
        <taxon>Talitrida</taxon>
        <taxon>Talitroidea</taxon>
        <taxon>Hyalellidae</taxon>
        <taxon>Hyalella</taxon>
    </lineage>
</organism>
<comment type="catalytic activity">
    <reaction evidence="9">
        <text>ATP + H2O = ADP + phosphate + H(+)</text>
        <dbReference type="Rhea" id="RHEA:13065"/>
        <dbReference type="ChEBI" id="CHEBI:15377"/>
        <dbReference type="ChEBI" id="CHEBI:15378"/>
        <dbReference type="ChEBI" id="CHEBI:30616"/>
        <dbReference type="ChEBI" id="CHEBI:43474"/>
        <dbReference type="ChEBI" id="CHEBI:456216"/>
        <dbReference type="EC" id="5.6.2.4"/>
    </reaction>
</comment>
<dbReference type="OrthoDB" id="2320933at2759"/>
<accession>A0A6A0GU25</accession>
<protein>
    <recommendedName>
        <fullName evidence="13">Helicase ATP-binding domain-containing protein</fullName>
    </recommendedName>
</protein>
<evidence type="ECO:0000259" key="10">
    <source>
        <dbReference type="PROSITE" id="PS51192"/>
    </source>
</evidence>
<dbReference type="Pfam" id="PF00270">
    <property type="entry name" value="DEAD"/>
    <property type="match status" value="1"/>
</dbReference>
<dbReference type="Pfam" id="PF20470">
    <property type="entry name" value="HTH_61"/>
    <property type="match status" value="1"/>
</dbReference>
<dbReference type="GO" id="GO:0006302">
    <property type="term" value="P:double-strand break repair"/>
    <property type="evidence" value="ECO:0007669"/>
    <property type="project" value="UniProtKB-ARBA"/>
</dbReference>
<keyword evidence="3" id="KW-0227">DNA damage</keyword>
<evidence type="ECO:0000313" key="12">
    <source>
        <dbReference type="EMBL" id="KAA0187063.1"/>
    </source>
</evidence>
<dbReference type="CDD" id="cd18026">
    <property type="entry name" value="DEXHc_POLQ-like"/>
    <property type="match status" value="1"/>
</dbReference>
<dbReference type="SMART" id="SM00487">
    <property type="entry name" value="DEXDc"/>
    <property type="match status" value="1"/>
</dbReference>
<dbReference type="PANTHER" id="PTHR47961">
    <property type="entry name" value="DNA POLYMERASE THETA, PUTATIVE (AFU_ORTHOLOGUE AFUA_1G05260)-RELATED"/>
    <property type="match status" value="1"/>
</dbReference>
<name>A0A6A0GU25_HYAAZ</name>
<dbReference type="GO" id="GO:0005524">
    <property type="term" value="F:ATP binding"/>
    <property type="evidence" value="ECO:0007669"/>
    <property type="project" value="UniProtKB-KW"/>
</dbReference>
<evidence type="ECO:0000256" key="9">
    <source>
        <dbReference type="ARBA" id="ARBA00048988"/>
    </source>
</evidence>
<gene>
    <name evidence="12" type="ORF">HAZT_HAZT008600</name>
</gene>
<dbReference type="SMART" id="SM00490">
    <property type="entry name" value="HELICc"/>
    <property type="match status" value="1"/>
</dbReference>
<reference evidence="12" key="1">
    <citation type="submission" date="2014-08" db="EMBL/GenBank/DDBJ databases">
        <authorList>
            <person name="Murali S."/>
            <person name="Richards S."/>
            <person name="Bandaranaike D."/>
            <person name="Bellair M."/>
            <person name="Blankenburg K."/>
            <person name="Chao H."/>
            <person name="Dinh H."/>
            <person name="Doddapaneni H."/>
            <person name="Dugan-Rocha S."/>
            <person name="Elkadiri S."/>
            <person name="Gnanaolivu R."/>
            <person name="Hughes D."/>
            <person name="Lee S."/>
            <person name="Li M."/>
            <person name="Ming W."/>
            <person name="Munidasa M."/>
            <person name="Muniz J."/>
            <person name="Nguyen L."/>
            <person name="Osuji N."/>
            <person name="Pu L.-L."/>
            <person name="Puazo M."/>
            <person name="Skinner E."/>
            <person name="Qu C."/>
            <person name="Quiroz J."/>
            <person name="Raj R."/>
            <person name="Weissenberger G."/>
            <person name="Xin Y."/>
            <person name="Zou X."/>
            <person name="Han Y."/>
            <person name="Worley K."/>
            <person name="Muzny D."/>
            <person name="Gibbs R."/>
        </authorList>
    </citation>
    <scope>NUCLEOTIDE SEQUENCE</scope>
    <source>
        <strain evidence="12">HAZT.00-mixed</strain>
        <tissue evidence="12">Whole organism</tissue>
    </source>
</reference>
<keyword evidence="6" id="KW-0067">ATP-binding</keyword>
<dbReference type="Pfam" id="PF21099">
    <property type="entry name" value="POLQ_helical"/>
    <property type="match status" value="1"/>
</dbReference>
<keyword evidence="8" id="KW-0539">Nucleus</keyword>
<dbReference type="PROSITE" id="PS51194">
    <property type="entry name" value="HELICASE_CTER"/>
    <property type="match status" value="1"/>
</dbReference>
<keyword evidence="7" id="KW-0234">DNA repair</keyword>
<dbReference type="Gene3D" id="1.10.3380.20">
    <property type="match status" value="1"/>
</dbReference>
<dbReference type="SUPFAM" id="SSF158702">
    <property type="entry name" value="Sec63 N-terminal domain-like"/>
    <property type="match status" value="1"/>
</dbReference>
<dbReference type="InterPro" id="IPR011545">
    <property type="entry name" value="DEAD/DEAH_box_helicase_dom"/>
</dbReference>
<dbReference type="FunFam" id="3.40.50.300:FF:000813">
    <property type="entry name" value="helicase POLQ-like isoform X1"/>
    <property type="match status" value="1"/>
</dbReference>
<proteinExistence type="predicted"/>
<dbReference type="SUPFAM" id="SSF52540">
    <property type="entry name" value="P-loop containing nucleoside triphosphate hydrolases"/>
    <property type="match status" value="1"/>
</dbReference>
<keyword evidence="2" id="KW-0547">Nucleotide-binding</keyword>
<evidence type="ECO:0000256" key="3">
    <source>
        <dbReference type="ARBA" id="ARBA00022763"/>
    </source>
</evidence>
<dbReference type="InterPro" id="IPR048960">
    <property type="entry name" value="POLQ-like_helical"/>
</dbReference>
<dbReference type="PANTHER" id="PTHR47961:SF6">
    <property type="entry name" value="DNA-DIRECTED DNA POLYMERASE"/>
    <property type="match status" value="1"/>
</dbReference>